<keyword evidence="6 8" id="KW-0472">Membrane</keyword>
<dbReference type="Pfam" id="PF06298">
    <property type="entry name" value="PsbY"/>
    <property type="match status" value="1"/>
</dbReference>
<feature type="topological domain" description="Lumenal" evidence="8">
    <location>
        <begin position="1"/>
        <end position="6"/>
    </location>
</feature>
<keyword evidence="3 8" id="KW-0812">Transmembrane</keyword>
<keyword evidence="5 8" id="KW-0793">Thylakoid</keyword>
<dbReference type="GO" id="GO:0030145">
    <property type="term" value="F:manganese ion binding"/>
    <property type="evidence" value="ECO:0007669"/>
    <property type="project" value="InterPro"/>
</dbReference>
<dbReference type="EMBL" id="CADCTZ010000673">
    <property type="protein sequence ID" value="CAA9360201.1"/>
    <property type="molecule type" value="Genomic_DNA"/>
</dbReference>
<comment type="similarity">
    <text evidence="8">Belongs to the PsbY family.</text>
</comment>
<evidence type="ECO:0000256" key="3">
    <source>
        <dbReference type="ARBA" id="ARBA00022692"/>
    </source>
</evidence>
<evidence type="ECO:0000256" key="7">
    <source>
        <dbReference type="ARBA" id="ARBA00023276"/>
    </source>
</evidence>
<dbReference type="HAMAP" id="MF_00717">
    <property type="entry name" value="PSII_PsbY"/>
    <property type="match status" value="1"/>
</dbReference>
<accession>A0A6J4MJU3</accession>
<comment type="function">
    <text evidence="8">Loosely associated component of the core of photosystem II (PSII). PSII is a light-driven water plastoquinone oxidoreductase, using light energy to abstract electrons from H(2)O, generating a proton gradient subsequently used for ATP formation.</text>
</comment>
<feature type="topological domain" description="Lumenal" evidence="8">
    <location>
        <begin position="26"/>
        <end position="41"/>
    </location>
</feature>
<comment type="subcellular location">
    <subcellularLocation>
        <location evidence="8">Cellular thylakoid membrane</location>
        <topology evidence="8">Single-pass membrane protein</topology>
    </subcellularLocation>
    <subcellularLocation>
        <location evidence="1">Membrane</location>
    </subcellularLocation>
</comment>
<gene>
    <name evidence="8" type="primary">psbY</name>
    <name evidence="9" type="ORF">AVDCRST_MAG84-3437</name>
</gene>
<keyword evidence="4 8" id="KW-1133">Transmembrane helix</keyword>
<evidence type="ECO:0000256" key="4">
    <source>
        <dbReference type="ARBA" id="ARBA00022989"/>
    </source>
</evidence>
<evidence type="ECO:0000256" key="8">
    <source>
        <dbReference type="HAMAP-Rule" id="MF_00717"/>
    </source>
</evidence>
<dbReference type="GO" id="GO:0009523">
    <property type="term" value="C:photosystem II"/>
    <property type="evidence" value="ECO:0007669"/>
    <property type="project" value="UniProtKB-KW"/>
</dbReference>
<sequence>MDFDFRILIVLMPVLLAGGWAAYNIGSLALKQVQKMFNNQA</sequence>
<evidence type="ECO:0000256" key="2">
    <source>
        <dbReference type="ARBA" id="ARBA00022531"/>
    </source>
</evidence>
<dbReference type="AlphaFoldDB" id="A0A6J4MJU3"/>
<reference evidence="9" key="1">
    <citation type="submission" date="2020-02" db="EMBL/GenBank/DDBJ databases">
        <authorList>
            <person name="Meier V. D."/>
        </authorList>
    </citation>
    <scope>NUCLEOTIDE SEQUENCE</scope>
    <source>
        <strain evidence="9">AVDCRST_MAG84</strain>
    </source>
</reference>
<evidence type="ECO:0000313" key="9">
    <source>
        <dbReference type="EMBL" id="CAA9360201.1"/>
    </source>
</evidence>
<dbReference type="GO" id="GO:0015979">
    <property type="term" value="P:photosynthesis"/>
    <property type="evidence" value="ECO:0007669"/>
    <property type="project" value="UniProtKB-UniRule"/>
</dbReference>
<dbReference type="InterPro" id="IPR009388">
    <property type="entry name" value="PSII_PsbY"/>
</dbReference>
<dbReference type="GO" id="GO:0031676">
    <property type="term" value="C:plasma membrane-derived thylakoid membrane"/>
    <property type="evidence" value="ECO:0007669"/>
    <property type="project" value="UniProtKB-SubCell"/>
</dbReference>
<evidence type="ECO:0000256" key="6">
    <source>
        <dbReference type="ARBA" id="ARBA00023136"/>
    </source>
</evidence>
<comment type="subunit">
    <text evidence="8">PSII is composed of 1 copy each of membrane proteins PsbA, PsbB, PsbC, PsbD, PsbE, PsbF, PsbH, PsbI, PsbJ, PsbK, PsbL, PsbM, PsbT, PsbX, PsbY, PsbZ, Psb30/Ycf12, peripheral proteins PsbO, CyanoQ (PsbQ), PsbU, PsbV and a large number of cofactors. It forms dimeric complexes.</text>
</comment>
<protein>
    <recommendedName>
        <fullName evidence="8">Photosystem II reaction center protein Y</fullName>
    </recommendedName>
</protein>
<proteinExistence type="inferred from homology"/>
<keyword evidence="2 8" id="KW-0602">Photosynthesis</keyword>
<organism evidence="9">
    <name type="scientific">uncultured Microcoleus sp</name>
    <dbReference type="NCBI Taxonomy" id="259945"/>
    <lineage>
        <taxon>Bacteria</taxon>
        <taxon>Bacillati</taxon>
        <taxon>Cyanobacteriota</taxon>
        <taxon>Cyanophyceae</taxon>
        <taxon>Oscillatoriophycideae</taxon>
        <taxon>Oscillatoriales</taxon>
        <taxon>Microcoleaceae</taxon>
        <taxon>Microcoleus</taxon>
        <taxon>environmental samples</taxon>
    </lineage>
</organism>
<evidence type="ECO:0000256" key="1">
    <source>
        <dbReference type="ARBA" id="ARBA00004370"/>
    </source>
</evidence>
<keyword evidence="7 8" id="KW-0604">Photosystem II</keyword>
<evidence type="ECO:0000256" key="5">
    <source>
        <dbReference type="ARBA" id="ARBA00023078"/>
    </source>
</evidence>
<dbReference type="NCBIfam" id="NF009711">
    <property type="entry name" value="PRK13240.1"/>
    <property type="match status" value="1"/>
</dbReference>
<name>A0A6J4MJU3_9CYAN</name>